<organism evidence="2 3">
    <name type="scientific">Winogradskyella luteola</name>
    <dbReference type="NCBI Taxonomy" id="2828330"/>
    <lineage>
        <taxon>Bacteria</taxon>
        <taxon>Pseudomonadati</taxon>
        <taxon>Bacteroidota</taxon>
        <taxon>Flavobacteriia</taxon>
        <taxon>Flavobacteriales</taxon>
        <taxon>Flavobacteriaceae</taxon>
        <taxon>Winogradskyella</taxon>
    </lineage>
</organism>
<protein>
    <recommendedName>
        <fullName evidence="4">DUF998 domain-containing protein</fullName>
    </recommendedName>
</protein>
<keyword evidence="3" id="KW-1185">Reference proteome</keyword>
<feature type="transmembrane region" description="Helical" evidence="1">
    <location>
        <begin position="195"/>
        <end position="214"/>
    </location>
</feature>
<comment type="caution">
    <text evidence="2">The sequence shown here is derived from an EMBL/GenBank/DDBJ whole genome shotgun (WGS) entry which is preliminary data.</text>
</comment>
<feature type="transmembrane region" description="Helical" evidence="1">
    <location>
        <begin position="42"/>
        <end position="66"/>
    </location>
</feature>
<accession>A0A9X1F5J9</accession>
<gene>
    <name evidence="2" type="ORF">KCG49_00950</name>
</gene>
<feature type="transmembrane region" description="Helical" evidence="1">
    <location>
        <begin position="16"/>
        <end position="36"/>
    </location>
</feature>
<evidence type="ECO:0000313" key="3">
    <source>
        <dbReference type="Proteomes" id="UP001138894"/>
    </source>
</evidence>
<evidence type="ECO:0000256" key="1">
    <source>
        <dbReference type="SAM" id="Phobius"/>
    </source>
</evidence>
<dbReference type="EMBL" id="JAGSPD010000001">
    <property type="protein sequence ID" value="MBV7267752.1"/>
    <property type="molecule type" value="Genomic_DNA"/>
</dbReference>
<name>A0A9X1F5J9_9FLAO</name>
<proteinExistence type="predicted"/>
<keyword evidence="1" id="KW-1133">Transmembrane helix</keyword>
<sequence length="231" mass="26119">MPSQELQPSDYRMRKLIGTLGLSLPIILPIVKWEFLSSISHYYYATLSSLLFIIILSAFGLFLISYKGYVKDTETEQVSDDFLTNIGGFAALIVVFIPTICYGSASVTIDNLCVSENYPLFGHNNTTLSTIHLVSAGMFILCMGWISKYKFTRGKKALHNKIYKHCGNVVFISVALLITGLVLEKFDINFIINEYYVYIFETIAVFAFGTSWLVKGEAIENFTDFKNRMLN</sequence>
<evidence type="ECO:0008006" key="4">
    <source>
        <dbReference type="Google" id="ProtNLM"/>
    </source>
</evidence>
<feature type="transmembrane region" description="Helical" evidence="1">
    <location>
        <begin position="129"/>
        <end position="146"/>
    </location>
</feature>
<keyword evidence="1" id="KW-0812">Transmembrane</keyword>
<keyword evidence="1" id="KW-0472">Membrane</keyword>
<dbReference type="Proteomes" id="UP001138894">
    <property type="component" value="Unassembled WGS sequence"/>
</dbReference>
<dbReference type="RefSeq" id="WP_218544303.1">
    <property type="nucleotide sequence ID" value="NZ_JAGSPD010000001.1"/>
</dbReference>
<feature type="transmembrane region" description="Helical" evidence="1">
    <location>
        <begin position="166"/>
        <end position="183"/>
    </location>
</feature>
<reference evidence="2" key="1">
    <citation type="submission" date="2021-04" db="EMBL/GenBank/DDBJ databases">
        <authorList>
            <person name="Pira H."/>
            <person name="Risdian C."/>
            <person name="Wink J."/>
        </authorList>
    </citation>
    <scope>NUCLEOTIDE SEQUENCE</scope>
    <source>
        <strain evidence="2">WHY3</strain>
    </source>
</reference>
<dbReference type="AlphaFoldDB" id="A0A9X1F5J9"/>
<evidence type="ECO:0000313" key="2">
    <source>
        <dbReference type="EMBL" id="MBV7267752.1"/>
    </source>
</evidence>
<feature type="transmembrane region" description="Helical" evidence="1">
    <location>
        <begin position="86"/>
        <end position="109"/>
    </location>
</feature>